<comment type="catalytic activity">
    <reaction evidence="13">
        <text>a ubiquinone + NADH + 5 H(+)(in) = a ubiquinol + NAD(+) + 4 H(+)(out)</text>
        <dbReference type="Rhea" id="RHEA:29091"/>
        <dbReference type="Rhea" id="RHEA-COMP:9565"/>
        <dbReference type="Rhea" id="RHEA-COMP:9566"/>
        <dbReference type="ChEBI" id="CHEBI:15378"/>
        <dbReference type="ChEBI" id="CHEBI:16389"/>
        <dbReference type="ChEBI" id="CHEBI:17976"/>
        <dbReference type="ChEBI" id="CHEBI:57540"/>
        <dbReference type="ChEBI" id="CHEBI:57945"/>
        <dbReference type="EC" id="7.1.1.2"/>
    </reaction>
</comment>
<comment type="subcellular location">
    <subcellularLocation>
        <location evidence="2 12">Mitochondrion inner membrane</location>
        <topology evidence="2 12">Multi-pass membrane protein</topology>
    </subcellularLocation>
</comment>
<evidence type="ECO:0000256" key="11">
    <source>
        <dbReference type="ARBA" id="ARBA00023136"/>
    </source>
</evidence>
<evidence type="ECO:0000256" key="12">
    <source>
        <dbReference type="RuleBase" id="RU000471"/>
    </source>
</evidence>
<evidence type="ECO:0000313" key="15">
    <source>
        <dbReference type="EMBL" id="QCE31801.1"/>
    </source>
</evidence>
<dbReference type="InterPro" id="IPR018086">
    <property type="entry name" value="NADH_UbQ_OxRdtase_su1_CS"/>
</dbReference>
<protein>
    <recommendedName>
        <fullName evidence="4 13">NADH-ubiquinone oxidoreductase chain 1</fullName>
        <ecNumber evidence="13">7.1.1.2</ecNumber>
    </recommendedName>
</protein>
<feature type="transmembrane region" description="Helical" evidence="14">
    <location>
        <begin position="12"/>
        <end position="31"/>
    </location>
</feature>
<evidence type="ECO:0000256" key="5">
    <source>
        <dbReference type="ARBA" id="ARBA00022448"/>
    </source>
</evidence>
<keyword evidence="8 14" id="KW-1133">Transmembrane helix</keyword>
<evidence type="ECO:0000256" key="2">
    <source>
        <dbReference type="ARBA" id="ARBA00004448"/>
    </source>
</evidence>
<keyword evidence="10 13" id="KW-0496">Mitochondrion</keyword>
<dbReference type="HAMAP" id="MF_01350">
    <property type="entry name" value="NDH1_NuoH"/>
    <property type="match status" value="1"/>
</dbReference>
<dbReference type="GO" id="GO:0003954">
    <property type="term" value="F:NADH dehydrogenase activity"/>
    <property type="evidence" value="ECO:0007669"/>
    <property type="project" value="TreeGrafter"/>
</dbReference>
<dbReference type="PROSITE" id="PS00667">
    <property type="entry name" value="COMPLEX1_ND1_1"/>
    <property type="match status" value="1"/>
</dbReference>
<dbReference type="GO" id="GO:0005743">
    <property type="term" value="C:mitochondrial inner membrane"/>
    <property type="evidence" value="ECO:0007669"/>
    <property type="project" value="UniProtKB-SubCell"/>
</dbReference>
<comment type="function">
    <text evidence="1">Core subunit of the mitochondrial membrane respiratory chain NADH dehydrogenase (Complex I) that is believed to belong to the minimal assembly required for catalysis. Complex I functions in the transfer of electrons from NADH to the respiratory chain. The immediate electron acceptor for the enzyme is believed to be ubiquinone.</text>
</comment>
<dbReference type="AlphaFoldDB" id="A0A4D6P0K8"/>
<keyword evidence="9 13" id="KW-0830">Ubiquinone</keyword>
<feature type="transmembrane region" description="Helical" evidence="14">
    <location>
        <begin position="104"/>
        <end position="128"/>
    </location>
</feature>
<dbReference type="GO" id="GO:0009060">
    <property type="term" value="P:aerobic respiration"/>
    <property type="evidence" value="ECO:0007669"/>
    <property type="project" value="TreeGrafter"/>
</dbReference>
<name>A0A4D6P0K8_9HYME</name>
<evidence type="ECO:0000256" key="1">
    <source>
        <dbReference type="ARBA" id="ARBA00003257"/>
    </source>
</evidence>
<accession>A0A4D6P0K8</accession>
<feature type="transmembrane region" description="Helical" evidence="14">
    <location>
        <begin position="224"/>
        <end position="252"/>
    </location>
</feature>
<dbReference type="PANTHER" id="PTHR11432:SF3">
    <property type="entry name" value="NADH-UBIQUINONE OXIDOREDUCTASE CHAIN 1"/>
    <property type="match status" value="1"/>
</dbReference>
<proteinExistence type="inferred from homology"/>
<dbReference type="InterPro" id="IPR001694">
    <property type="entry name" value="NADH_UbQ_OxRdtase_su1/FPO"/>
</dbReference>
<geneLocation type="mitochondrion" evidence="15"/>
<evidence type="ECO:0000256" key="4">
    <source>
        <dbReference type="ARBA" id="ARBA00021009"/>
    </source>
</evidence>
<dbReference type="EMBL" id="MK225553">
    <property type="protein sequence ID" value="QCE31801.1"/>
    <property type="molecule type" value="Genomic_DNA"/>
</dbReference>
<sequence>MNYMMLYIKLNFLSLFLLILIVMIGVAYMTLLERKVLGYIQNRKGPNKVGVIGVMQPFSDAIKLLSKEVFFIFKSNYNLYYISPIMMFVMMMMMWILYPYVTNIYFMNYSLLLMIIFMSVMSYIVVCLGWSANSMYSMMGSVRSVSQMLSYEVSFILIILILMIMSESYSFVDFVNFQYYMWYIIYLYPLFLIFYISVLAELNRSPMDFIEGESELVSGFNVEYFSGGFTLIFLSEYGMIMYFSMMMMFMFVNLVGVWFVYSVIWINFMCLMIIVMRGLLPRMRYDELMYLCWKIILPLVLLYMCLILGFKFLLMIIN</sequence>
<evidence type="ECO:0000256" key="3">
    <source>
        <dbReference type="ARBA" id="ARBA00010535"/>
    </source>
</evidence>
<feature type="transmembrane region" description="Helical" evidence="14">
    <location>
        <begin position="291"/>
        <end position="317"/>
    </location>
</feature>
<dbReference type="EC" id="7.1.1.2" evidence="13"/>
<comment type="similarity">
    <text evidence="3 12">Belongs to the complex I subunit 1 family.</text>
</comment>
<feature type="transmembrane region" description="Helical" evidence="14">
    <location>
        <begin position="258"/>
        <end position="279"/>
    </location>
</feature>
<keyword evidence="7" id="KW-0999">Mitochondrion inner membrane</keyword>
<evidence type="ECO:0000256" key="7">
    <source>
        <dbReference type="ARBA" id="ARBA00022792"/>
    </source>
</evidence>
<feature type="transmembrane region" description="Helical" evidence="14">
    <location>
        <begin position="181"/>
        <end position="203"/>
    </location>
</feature>
<feature type="transmembrane region" description="Helical" evidence="14">
    <location>
        <begin position="79"/>
        <end position="98"/>
    </location>
</feature>
<evidence type="ECO:0000256" key="10">
    <source>
        <dbReference type="ARBA" id="ARBA00023128"/>
    </source>
</evidence>
<dbReference type="PANTHER" id="PTHR11432">
    <property type="entry name" value="NADH DEHYDROGENASE SUBUNIT 1"/>
    <property type="match status" value="1"/>
</dbReference>
<keyword evidence="6 12" id="KW-0812">Transmembrane</keyword>
<keyword evidence="11 14" id="KW-0472">Membrane</keyword>
<feature type="transmembrane region" description="Helical" evidence="14">
    <location>
        <begin position="149"/>
        <end position="169"/>
    </location>
</feature>
<evidence type="ECO:0000256" key="14">
    <source>
        <dbReference type="SAM" id="Phobius"/>
    </source>
</evidence>
<organism evidence="15">
    <name type="scientific">Camponotus concavus</name>
    <dbReference type="NCBI Taxonomy" id="605056"/>
    <lineage>
        <taxon>Eukaryota</taxon>
        <taxon>Metazoa</taxon>
        <taxon>Ecdysozoa</taxon>
        <taxon>Arthropoda</taxon>
        <taxon>Hexapoda</taxon>
        <taxon>Insecta</taxon>
        <taxon>Pterygota</taxon>
        <taxon>Neoptera</taxon>
        <taxon>Endopterygota</taxon>
        <taxon>Hymenoptera</taxon>
        <taxon>Apocrita</taxon>
        <taxon>Aculeata</taxon>
        <taxon>Formicoidea</taxon>
        <taxon>Formicidae</taxon>
        <taxon>Formicinae</taxon>
        <taxon>Camponotus</taxon>
    </lineage>
</organism>
<dbReference type="GO" id="GO:0008137">
    <property type="term" value="F:NADH dehydrogenase (ubiquinone) activity"/>
    <property type="evidence" value="ECO:0007669"/>
    <property type="project" value="UniProtKB-EC"/>
</dbReference>
<gene>
    <name evidence="15" type="primary">nad1</name>
</gene>
<keyword evidence="12" id="KW-0520">NAD</keyword>
<evidence type="ECO:0000256" key="6">
    <source>
        <dbReference type="ARBA" id="ARBA00022692"/>
    </source>
</evidence>
<dbReference type="Pfam" id="PF00146">
    <property type="entry name" value="NADHdh"/>
    <property type="match status" value="1"/>
</dbReference>
<evidence type="ECO:0000256" key="8">
    <source>
        <dbReference type="ARBA" id="ARBA00022989"/>
    </source>
</evidence>
<keyword evidence="5" id="KW-0813">Transport</keyword>
<evidence type="ECO:0000256" key="13">
    <source>
        <dbReference type="RuleBase" id="RU000473"/>
    </source>
</evidence>
<evidence type="ECO:0000256" key="9">
    <source>
        <dbReference type="ARBA" id="ARBA00023075"/>
    </source>
</evidence>
<reference evidence="15" key="1">
    <citation type="submission" date="2018-11" db="EMBL/GenBank/DDBJ databases">
        <title>The complete mitochondrial genome sequence of Camponotus concavus.</title>
        <authorList>
            <person name="Park J."/>
            <person name="Kwon W."/>
            <person name="Park J."/>
        </authorList>
    </citation>
    <scope>NUCLEOTIDE SEQUENCE</scope>
</reference>